<dbReference type="AlphaFoldDB" id="A0AAV7HYC3"/>
<feature type="region of interest" description="Disordered" evidence="5">
    <location>
        <begin position="391"/>
        <end position="498"/>
    </location>
</feature>
<sequence>MAVKTPQQKKSLVIAQEIKFARILAGNNKNARAKKLKKLRTWLTLRSRSTIAFSESDFMRIWKGLYYCMWMSDKPLVQEELAESISQLIFCFDSKDVALLYTKCALNTLNIEWFGIDQYRLDKFEMLARRIIRQTFAMCKRHSWNEKWVKGFADIIDFLLFDPKGSLGFRFHIIELFMEELAKVSEGNIPEDIVTDLLRPFAKYLGSLRDEREIRHVTKHIFRYLIFQSDVGMEYMEKFDAWRKAGYPTGSIDAMTKVEVDDQDEDENEEDQDEDDDDADEQTNSKENPLDPRAGRVDVELPQVPFDAMQVVELLQQYKRLPSSRAKTRRLVKKLIDEFTNLSQGEMPIGVKTVEVFKKKPKDINPSKAAARFLAFENKLYSDSKLRRLKKKKRKRALEMETNGIADDGQNNEDIEEEHEEEEEEAAVEKPKLKKQKIDTDEDEVTAKSPEKTLKKRKSKQVEELSNGNFTDKSKLKKSIQNKSEMKSKKVKTNKLKSRRNSILSQMYDEIADFSDFKAGLQCKNKKHLKYDLDNSWDVSINDCPSTPTSPVIPPADSASSTTPSPPSTPKSCLPDKVVSVPILSTPQFPALKKIKIQENVRVEATITNDPGSSLKKRVKIVLDRNTAQNTTEYMKQLRSSPAIPFDASRKPLVGVLKPSPISSPINPFYKKLM</sequence>
<keyword evidence="3" id="KW-0698">rRNA processing</keyword>
<feature type="region of interest" description="Disordered" evidence="5">
    <location>
        <begin position="253"/>
        <end position="298"/>
    </location>
</feature>
<evidence type="ECO:0000256" key="2">
    <source>
        <dbReference type="ARBA" id="ARBA00006374"/>
    </source>
</evidence>
<evidence type="ECO:0000256" key="5">
    <source>
        <dbReference type="SAM" id="MobiDB-lite"/>
    </source>
</evidence>
<evidence type="ECO:0000313" key="7">
    <source>
        <dbReference type="Proteomes" id="UP000826195"/>
    </source>
</evidence>
<dbReference type="Pfam" id="PF05997">
    <property type="entry name" value="Nop52"/>
    <property type="match status" value="1"/>
</dbReference>
<dbReference type="EMBL" id="JAHXZJ010002609">
    <property type="protein sequence ID" value="KAH0539788.1"/>
    <property type="molecule type" value="Genomic_DNA"/>
</dbReference>
<dbReference type="InterPro" id="IPR010301">
    <property type="entry name" value="RRP1"/>
</dbReference>
<evidence type="ECO:0000256" key="4">
    <source>
        <dbReference type="ARBA" id="ARBA00023242"/>
    </source>
</evidence>
<accession>A0AAV7HYC3</accession>
<protein>
    <submittedName>
        <fullName evidence="6">Uncharacterized protein</fullName>
    </submittedName>
</protein>
<keyword evidence="4" id="KW-0539">Nucleus</keyword>
<feature type="region of interest" description="Disordered" evidence="5">
    <location>
        <begin position="548"/>
        <end position="573"/>
    </location>
</feature>
<comment type="subcellular location">
    <subcellularLocation>
        <location evidence="1">Nucleus</location>
    </subcellularLocation>
</comment>
<feature type="compositionally biased region" description="Basic and acidic residues" evidence="5">
    <location>
        <begin position="288"/>
        <end position="298"/>
    </location>
</feature>
<gene>
    <name evidence="6" type="ORF">KQX54_008046</name>
</gene>
<reference evidence="6 7" key="1">
    <citation type="journal article" date="2021" name="J. Hered.">
        <title>A chromosome-level genome assembly of the parasitoid wasp, Cotesia glomerata (Hymenoptera: Braconidae).</title>
        <authorList>
            <person name="Pinto B.J."/>
            <person name="Weis J.J."/>
            <person name="Gamble T."/>
            <person name="Ode P.J."/>
            <person name="Paul R."/>
            <person name="Zaspel J.M."/>
        </authorList>
    </citation>
    <scope>NUCLEOTIDE SEQUENCE [LARGE SCALE GENOMIC DNA]</scope>
    <source>
        <strain evidence="6">CgM1</strain>
    </source>
</reference>
<dbReference type="GO" id="GO:0030688">
    <property type="term" value="C:preribosome, small subunit precursor"/>
    <property type="evidence" value="ECO:0007669"/>
    <property type="project" value="InterPro"/>
</dbReference>
<dbReference type="PANTHER" id="PTHR13026:SF0">
    <property type="entry name" value="RIBOSOMAL RNA PROCESSING 1B"/>
    <property type="match status" value="1"/>
</dbReference>
<feature type="compositionally biased region" description="Basic and acidic residues" evidence="5">
    <location>
        <begin position="427"/>
        <end position="453"/>
    </location>
</feature>
<proteinExistence type="inferred from homology"/>
<evidence type="ECO:0000256" key="3">
    <source>
        <dbReference type="ARBA" id="ARBA00022552"/>
    </source>
</evidence>
<dbReference type="PANTHER" id="PTHR13026">
    <property type="entry name" value="NNP-1 PROTEIN NOVEL NUCLEAR PROTEIN 1 NOP52"/>
    <property type="match status" value="1"/>
</dbReference>
<dbReference type="GO" id="GO:0006364">
    <property type="term" value="P:rRNA processing"/>
    <property type="evidence" value="ECO:0007669"/>
    <property type="project" value="UniProtKB-KW"/>
</dbReference>
<feature type="compositionally biased region" description="Acidic residues" evidence="5">
    <location>
        <begin position="261"/>
        <end position="281"/>
    </location>
</feature>
<evidence type="ECO:0000256" key="1">
    <source>
        <dbReference type="ARBA" id="ARBA00004123"/>
    </source>
</evidence>
<feature type="compositionally biased region" description="Basic residues" evidence="5">
    <location>
        <begin position="489"/>
        <end position="498"/>
    </location>
</feature>
<comment type="caution">
    <text evidence="6">The sequence shown here is derived from an EMBL/GenBank/DDBJ whole genome shotgun (WGS) entry which is preliminary data.</text>
</comment>
<comment type="similarity">
    <text evidence="2">Belongs to the RRP1 family.</text>
</comment>
<feature type="compositionally biased region" description="Acidic residues" evidence="5">
    <location>
        <begin position="410"/>
        <end position="426"/>
    </location>
</feature>
<organism evidence="6 7">
    <name type="scientific">Cotesia glomerata</name>
    <name type="common">Lepidopteran parasitic wasp</name>
    <name type="synonym">Apanteles glomeratus</name>
    <dbReference type="NCBI Taxonomy" id="32391"/>
    <lineage>
        <taxon>Eukaryota</taxon>
        <taxon>Metazoa</taxon>
        <taxon>Ecdysozoa</taxon>
        <taxon>Arthropoda</taxon>
        <taxon>Hexapoda</taxon>
        <taxon>Insecta</taxon>
        <taxon>Pterygota</taxon>
        <taxon>Neoptera</taxon>
        <taxon>Endopterygota</taxon>
        <taxon>Hymenoptera</taxon>
        <taxon>Apocrita</taxon>
        <taxon>Ichneumonoidea</taxon>
        <taxon>Braconidae</taxon>
        <taxon>Microgastrinae</taxon>
        <taxon>Cotesia</taxon>
    </lineage>
</organism>
<evidence type="ECO:0000313" key="6">
    <source>
        <dbReference type="EMBL" id="KAH0539788.1"/>
    </source>
</evidence>
<dbReference type="GO" id="GO:0005634">
    <property type="term" value="C:nucleus"/>
    <property type="evidence" value="ECO:0007669"/>
    <property type="project" value="UniProtKB-SubCell"/>
</dbReference>
<keyword evidence="7" id="KW-1185">Reference proteome</keyword>
<dbReference type="Proteomes" id="UP000826195">
    <property type="component" value="Unassembled WGS sequence"/>
</dbReference>
<name>A0AAV7HYC3_COTGL</name>